<dbReference type="CDD" id="cd05120">
    <property type="entry name" value="APH_ChoK_like"/>
    <property type="match status" value="1"/>
</dbReference>
<evidence type="ECO:0000256" key="1">
    <source>
        <dbReference type="SAM" id="MobiDB-lite"/>
    </source>
</evidence>
<dbReference type="SUPFAM" id="SSF56112">
    <property type="entry name" value="Protein kinase-like (PK-like)"/>
    <property type="match status" value="1"/>
</dbReference>
<reference evidence="3" key="1">
    <citation type="submission" date="2023-06" db="EMBL/GenBank/DDBJ databases">
        <title>Conoideocrella luteorostrata (Hypocreales: Clavicipitaceae), a potential biocontrol fungus for elongate hemlock scale in United States Christmas tree production areas.</title>
        <authorList>
            <person name="Barrett H."/>
            <person name="Lovett B."/>
            <person name="Macias A.M."/>
            <person name="Stajich J.E."/>
            <person name="Kasson M.T."/>
        </authorList>
    </citation>
    <scope>NUCLEOTIDE SEQUENCE</scope>
    <source>
        <strain evidence="3">ARSEF 14590</strain>
    </source>
</reference>
<sequence length="211" mass="23990">MSRYSLPSATGQLGKLGRKEPSRTGLANPPNSEADNLRFVRKNTTIPVPAAIDDWTEQDRHFIITERVPGTPLSEEWPSLSESRKDNDAEQTVEYLQQLRSLCSVRVQSIDEQLWDEMAKGLKNAPQDLQDRLRNCMPTTQPYIFAHGDLTLKNIIVQKSTVTGIVDWEGSGHFPAWWEFVSTAIIDSKDDRSWKNLLRSHMEAHDAALQF</sequence>
<comment type="caution">
    <text evidence="3">The sequence shown here is derived from an EMBL/GenBank/DDBJ whole genome shotgun (WGS) entry which is preliminary data.</text>
</comment>
<gene>
    <name evidence="3" type="ORF">QQS21_001184</name>
</gene>
<feature type="region of interest" description="Disordered" evidence="1">
    <location>
        <begin position="1"/>
        <end position="34"/>
    </location>
</feature>
<evidence type="ECO:0000259" key="2">
    <source>
        <dbReference type="Pfam" id="PF01636"/>
    </source>
</evidence>
<dbReference type="Proteomes" id="UP001251528">
    <property type="component" value="Unassembled WGS sequence"/>
</dbReference>
<accession>A0AAJ0FYG6</accession>
<proteinExistence type="predicted"/>
<dbReference type="InterPro" id="IPR002575">
    <property type="entry name" value="Aminoglycoside_PTrfase"/>
</dbReference>
<protein>
    <recommendedName>
        <fullName evidence="2">Aminoglycoside phosphotransferase domain-containing protein</fullName>
    </recommendedName>
</protein>
<feature type="compositionally biased region" description="Polar residues" evidence="1">
    <location>
        <begin position="1"/>
        <end position="11"/>
    </location>
</feature>
<dbReference type="Pfam" id="PF01636">
    <property type="entry name" value="APH"/>
    <property type="match status" value="1"/>
</dbReference>
<organism evidence="3 4">
    <name type="scientific">Conoideocrella luteorostrata</name>
    <dbReference type="NCBI Taxonomy" id="1105319"/>
    <lineage>
        <taxon>Eukaryota</taxon>
        <taxon>Fungi</taxon>
        <taxon>Dikarya</taxon>
        <taxon>Ascomycota</taxon>
        <taxon>Pezizomycotina</taxon>
        <taxon>Sordariomycetes</taxon>
        <taxon>Hypocreomycetidae</taxon>
        <taxon>Hypocreales</taxon>
        <taxon>Clavicipitaceae</taxon>
        <taxon>Conoideocrella</taxon>
    </lineage>
</organism>
<evidence type="ECO:0000313" key="4">
    <source>
        <dbReference type="Proteomes" id="UP001251528"/>
    </source>
</evidence>
<dbReference type="InterPro" id="IPR011009">
    <property type="entry name" value="Kinase-like_dom_sf"/>
</dbReference>
<evidence type="ECO:0000313" key="3">
    <source>
        <dbReference type="EMBL" id="KAK2612733.1"/>
    </source>
</evidence>
<feature type="domain" description="Aminoglycoside phosphotransferase" evidence="2">
    <location>
        <begin position="31"/>
        <end position="194"/>
    </location>
</feature>
<keyword evidence="4" id="KW-1185">Reference proteome</keyword>
<name>A0AAJ0FYG6_9HYPO</name>
<dbReference type="EMBL" id="JASWJB010000012">
    <property type="protein sequence ID" value="KAK2612733.1"/>
    <property type="molecule type" value="Genomic_DNA"/>
</dbReference>
<dbReference type="InterPro" id="IPR051678">
    <property type="entry name" value="AGP_Transferase"/>
</dbReference>
<dbReference type="PANTHER" id="PTHR21310">
    <property type="entry name" value="AMINOGLYCOSIDE PHOSPHOTRANSFERASE-RELATED-RELATED"/>
    <property type="match status" value="1"/>
</dbReference>
<dbReference type="PANTHER" id="PTHR21310:SF48">
    <property type="entry name" value="AMINOGLYCOSIDE PHOSPHOTRANSFERASE DOMAIN-CONTAINING PROTEIN"/>
    <property type="match status" value="1"/>
</dbReference>
<dbReference type="AlphaFoldDB" id="A0AAJ0FYG6"/>
<dbReference type="Gene3D" id="3.90.1200.10">
    <property type="match status" value="1"/>
</dbReference>